<gene>
    <name evidence="3" type="primary">LOC120274596</name>
</gene>
<feature type="region of interest" description="Disordered" evidence="1">
    <location>
        <begin position="28"/>
        <end position="60"/>
    </location>
</feature>
<reference evidence="3" key="1">
    <citation type="submission" date="2025-08" db="UniProtKB">
        <authorList>
            <consortium name="RefSeq"/>
        </authorList>
    </citation>
    <scope>IDENTIFICATION</scope>
</reference>
<evidence type="ECO:0000256" key="1">
    <source>
        <dbReference type="SAM" id="MobiDB-lite"/>
    </source>
</evidence>
<protein>
    <submittedName>
        <fullName evidence="3">Uncharacterized protein LOC120274596</fullName>
    </submittedName>
</protein>
<feature type="compositionally biased region" description="Polar residues" evidence="1">
    <location>
        <begin position="94"/>
        <end position="103"/>
    </location>
</feature>
<sequence length="121" mass="13507">MEKFKGQHQHRHSVSCFSACFFPAGAGERVQPPASHGSDLPGLLERRCQRQRQRRRPYSADFRYDPLSYALNFDEGGAADDLPSPTGSLPPHLTFSSRFQASSPRMPPKSPGAEETKKLLH</sequence>
<proteinExistence type="predicted"/>
<feature type="region of interest" description="Disordered" evidence="1">
    <location>
        <begin position="75"/>
        <end position="121"/>
    </location>
</feature>
<dbReference type="RefSeq" id="XP_039137077.1">
    <property type="nucleotide sequence ID" value="XM_039281143.1"/>
</dbReference>
<dbReference type="Proteomes" id="UP001515500">
    <property type="component" value="Chromosome 13"/>
</dbReference>
<evidence type="ECO:0000313" key="3">
    <source>
        <dbReference type="RefSeq" id="XP_039137077.1"/>
    </source>
</evidence>
<accession>A0AB40CB61</accession>
<feature type="compositionally biased region" description="Basic and acidic residues" evidence="1">
    <location>
        <begin position="112"/>
        <end position="121"/>
    </location>
</feature>
<dbReference type="PANTHER" id="PTHR33168">
    <property type="entry name" value="STRESS INDUCED PROTEIN-RELATED"/>
    <property type="match status" value="1"/>
</dbReference>
<dbReference type="GeneID" id="120274596"/>
<keyword evidence="2" id="KW-1185">Reference proteome</keyword>
<organism evidence="2 3">
    <name type="scientific">Dioscorea cayennensis subsp. rotundata</name>
    <name type="common">White Guinea yam</name>
    <name type="synonym">Dioscorea rotundata</name>
    <dbReference type="NCBI Taxonomy" id="55577"/>
    <lineage>
        <taxon>Eukaryota</taxon>
        <taxon>Viridiplantae</taxon>
        <taxon>Streptophyta</taxon>
        <taxon>Embryophyta</taxon>
        <taxon>Tracheophyta</taxon>
        <taxon>Spermatophyta</taxon>
        <taxon>Magnoliopsida</taxon>
        <taxon>Liliopsida</taxon>
        <taxon>Dioscoreales</taxon>
        <taxon>Dioscoreaceae</taxon>
        <taxon>Dioscorea</taxon>
    </lineage>
</organism>
<name>A0AB40CB61_DIOCR</name>
<evidence type="ECO:0000313" key="2">
    <source>
        <dbReference type="Proteomes" id="UP001515500"/>
    </source>
</evidence>
<dbReference type="AlphaFoldDB" id="A0AB40CB61"/>